<dbReference type="Pfam" id="PF17802">
    <property type="entry name" value="SpaA"/>
    <property type="match status" value="1"/>
</dbReference>
<evidence type="ECO:0000259" key="3">
    <source>
        <dbReference type="Pfam" id="PF17802"/>
    </source>
</evidence>
<organism evidence="4 5">
    <name type="scientific">Thomasclavelia cocleata</name>
    <dbReference type="NCBI Taxonomy" id="69824"/>
    <lineage>
        <taxon>Bacteria</taxon>
        <taxon>Bacillati</taxon>
        <taxon>Bacillota</taxon>
        <taxon>Erysipelotrichia</taxon>
        <taxon>Erysipelotrichales</taxon>
        <taxon>Coprobacillaceae</taxon>
        <taxon>Thomasclavelia</taxon>
    </lineage>
</organism>
<accession>A0A1I0CN03</accession>
<feature type="chain" id="PRO_5011514680" description="SpaA-like prealbumin fold domain-containing protein" evidence="2">
    <location>
        <begin position="28"/>
        <end position="299"/>
    </location>
</feature>
<keyword evidence="1" id="KW-0472">Membrane</keyword>
<evidence type="ECO:0000256" key="1">
    <source>
        <dbReference type="SAM" id="Phobius"/>
    </source>
</evidence>
<dbReference type="InterPro" id="IPR013783">
    <property type="entry name" value="Ig-like_fold"/>
</dbReference>
<proteinExistence type="predicted"/>
<evidence type="ECO:0000313" key="4">
    <source>
        <dbReference type="EMBL" id="SET20962.1"/>
    </source>
</evidence>
<keyword evidence="1" id="KW-1133">Transmembrane helix</keyword>
<dbReference type="AlphaFoldDB" id="A0A1I0CN03"/>
<dbReference type="RefSeq" id="WP_092352251.1">
    <property type="nucleotide sequence ID" value="NZ_FOIN01000003.1"/>
</dbReference>
<reference evidence="5" key="1">
    <citation type="submission" date="2016-10" db="EMBL/GenBank/DDBJ databases">
        <authorList>
            <person name="Varghese N."/>
            <person name="Submissions S."/>
        </authorList>
    </citation>
    <scope>NUCLEOTIDE SEQUENCE [LARGE SCALE GENOMIC DNA]</scope>
    <source>
        <strain evidence="5">DSM 1551</strain>
    </source>
</reference>
<dbReference type="OrthoDB" id="1647687at2"/>
<keyword evidence="1" id="KW-0812">Transmembrane</keyword>
<dbReference type="Gene3D" id="2.60.40.10">
    <property type="entry name" value="Immunoglobulins"/>
    <property type="match status" value="2"/>
</dbReference>
<dbReference type="InterPro" id="IPR041033">
    <property type="entry name" value="SpaA_PFL_dom_1"/>
</dbReference>
<evidence type="ECO:0000256" key="2">
    <source>
        <dbReference type="SAM" id="SignalP"/>
    </source>
</evidence>
<sequence>MIKKFMVFAVTLLSTVGIISTVSTVDAYSEIGSITVALEDGVAGTSTEGVKFELIQVGNVVDGLYEYTEDFSDEKTDLNKVEKADEMEELAIRLNKIANENKITGISDITDNTGKIVFKELKVGIYLLRVTDYNEYEYVEPTLISIPTYDEDVQNSMNFDVTVIPKHTPFKVSVSKQDITTSKELPGAHLSLEDITTGKTVPVEEWISTDVPHMMKTLYANHVYRLTETIAPKGYKIAQSIQFKVEETGKIQEVIMYDELLPKKVKTGDNTDIAMYCCLGGLSFVLIGLAVFKKRKSEN</sequence>
<evidence type="ECO:0000313" key="5">
    <source>
        <dbReference type="Proteomes" id="UP000198558"/>
    </source>
</evidence>
<name>A0A1I0CN03_9FIRM</name>
<dbReference type="Proteomes" id="UP000198558">
    <property type="component" value="Unassembled WGS sequence"/>
</dbReference>
<keyword evidence="5" id="KW-1185">Reference proteome</keyword>
<gene>
    <name evidence="4" type="ORF">SAMN04489758_103133</name>
</gene>
<feature type="signal peptide" evidence="2">
    <location>
        <begin position="1"/>
        <end position="27"/>
    </location>
</feature>
<protein>
    <recommendedName>
        <fullName evidence="3">SpaA-like prealbumin fold domain-containing protein</fullName>
    </recommendedName>
</protein>
<feature type="transmembrane region" description="Helical" evidence="1">
    <location>
        <begin position="273"/>
        <end position="292"/>
    </location>
</feature>
<dbReference type="GeneID" id="78287587"/>
<dbReference type="EMBL" id="FOIN01000003">
    <property type="protein sequence ID" value="SET20962.1"/>
    <property type="molecule type" value="Genomic_DNA"/>
</dbReference>
<feature type="domain" description="SpaA-like prealbumin fold" evidence="3">
    <location>
        <begin position="171"/>
        <end position="258"/>
    </location>
</feature>
<keyword evidence="2" id="KW-0732">Signal</keyword>